<keyword evidence="5" id="KW-1185">Reference proteome</keyword>
<sequence>MPSRLASPVLSVSINDIAKVDTTNVDNLFTMWTIFSKCADSLENGRRLENLSWRLWNRETFCCEAVAEEETTSSATVPAVEVKSVRRDCDISYADMPPLSESVESITSDCANSTSSQFESRTESIHIKGARPQLIRRESSRGREKHMTPVHLAKLVDGMKTDDILTHRAQSFPPSKAQKIAATPIQTSAPQPLTMAPTQPAAAEEETHSIVRGFSPAHISSSIRSHRAQPEPKKKHMWIIGSTSSDGSSCMEVYPQQRKHASFKEEVVTRTVDDDDEYTTEEEMDESAIDDDESDWDSVSDSMSSSYEQRNMFQRVEELAQPELPSRRSLLSTLLCEPSRAATLTNTGSRSTSVLRSRTTTPQGPSAAPSPSPTSLLGGLKMTARPIIATTNVHPPALSPRTTRRNMLATELTESLRQNLIWERNQRDTTAQAVLKRRHTAHTEMSKLTEYPQLSHMPSKDTSKNNSWNHFFDGLNEYHTKGW</sequence>
<feature type="domain" description="DUF3295" evidence="3">
    <location>
        <begin position="253"/>
        <end position="483"/>
    </location>
</feature>
<dbReference type="GO" id="GO:0006808">
    <property type="term" value="P:regulation of nitrogen utilization"/>
    <property type="evidence" value="ECO:0007669"/>
    <property type="project" value="TreeGrafter"/>
</dbReference>
<accession>A0A3N4M2Z2</accession>
<evidence type="ECO:0000259" key="2">
    <source>
        <dbReference type="Pfam" id="PF08550"/>
    </source>
</evidence>
<feature type="domain" description="DUF3295" evidence="3">
    <location>
        <begin position="94"/>
        <end position="193"/>
    </location>
</feature>
<dbReference type="GO" id="GO:0031930">
    <property type="term" value="P:mitochondria-nucleus signaling pathway"/>
    <property type="evidence" value="ECO:0007669"/>
    <property type="project" value="TreeGrafter"/>
</dbReference>
<evidence type="ECO:0000259" key="3">
    <source>
        <dbReference type="Pfam" id="PF11702"/>
    </source>
</evidence>
<evidence type="ECO:0000313" key="4">
    <source>
        <dbReference type="EMBL" id="RPB29524.1"/>
    </source>
</evidence>
<feature type="region of interest" description="Disordered" evidence="1">
    <location>
        <begin position="342"/>
        <end position="376"/>
    </location>
</feature>
<dbReference type="AlphaFoldDB" id="A0A3N4M2Z2"/>
<dbReference type="EMBL" id="ML121527">
    <property type="protein sequence ID" value="RPB29524.1"/>
    <property type="molecule type" value="Genomic_DNA"/>
</dbReference>
<dbReference type="InterPro" id="IPR021711">
    <property type="entry name" value="DUF3295"/>
</dbReference>
<dbReference type="InterPro" id="IPR053043">
    <property type="entry name" value="Ras-cAMP_regulatory"/>
</dbReference>
<dbReference type="GO" id="GO:0000122">
    <property type="term" value="P:negative regulation of transcription by RNA polymerase II"/>
    <property type="evidence" value="ECO:0007669"/>
    <property type="project" value="TreeGrafter"/>
</dbReference>
<evidence type="ECO:0000256" key="1">
    <source>
        <dbReference type="SAM" id="MobiDB-lite"/>
    </source>
</evidence>
<dbReference type="OrthoDB" id="5054775at2759"/>
<dbReference type="Pfam" id="PF08550">
    <property type="entry name" value="GATA_AreA"/>
    <property type="match status" value="1"/>
</dbReference>
<dbReference type="PANTHER" id="PTHR28014:SF1">
    <property type="entry name" value="NEGATIVE REGULATOR OF RAS-CAMP PATHWAY"/>
    <property type="match status" value="1"/>
</dbReference>
<dbReference type="PANTHER" id="PTHR28014">
    <property type="entry name" value="NEGATIVE REGULATOR OF RAS-CAMP PATHWAY"/>
    <property type="match status" value="1"/>
</dbReference>
<feature type="compositionally biased region" description="Low complexity" evidence="1">
    <location>
        <begin position="349"/>
        <end position="376"/>
    </location>
</feature>
<dbReference type="Pfam" id="PF11702">
    <property type="entry name" value="DUF3295"/>
    <property type="match status" value="2"/>
</dbReference>
<protein>
    <submittedName>
        <fullName evidence="4">DUF1752-domain-containing protein</fullName>
    </submittedName>
</protein>
<feature type="region of interest" description="Disordered" evidence="1">
    <location>
        <begin position="270"/>
        <end position="302"/>
    </location>
</feature>
<dbReference type="STRING" id="1051890.A0A3N4M2Z2"/>
<dbReference type="Proteomes" id="UP000267821">
    <property type="component" value="Unassembled WGS sequence"/>
</dbReference>
<organism evidence="4 5">
    <name type="scientific">Terfezia boudieri ATCC MYA-4762</name>
    <dbReference type="NCBI Taxonomy" id="1051890"/>
    <lineage>
        <taxon>Eukaryota</taxon>
        <taxon>Fungi</taxon>
        <taxon>Dikarya</taxon>
        <taxon>Ascomycota</taxon>
        <taxon>Pezizomycotina</taxon>
        <taxon>Pezizomycetes</taxon>
        <taxon>Pezizales</taxon>
        <taxon>Pezizaceae</taxon>
        <taxon>Terfezia</taxon>
    </lineage>
</organism>
<dbReference type="GO" id="GO:0005737">
    <property type="term" value="C:cytoplasm"/>
    <property type="evidence" value="ECO:0007669"/>
    <property type="project" value="TreeGrafter"/>
</dbReference>
<name>A0A3N4M2Z2_9PEZI</name>
<feature type="domain" description="Nitrogen regulatory protein areA GATA-like" evidence="2">
    <location>
        <begin position="31"/>
        <end position="58"/>
    </location>
</feature>
<dbReference type="InParanoid" id="A0A3N4M2Z2"/>
<dbReference type="InterPro" id="IPR013860">
    <property type="entry name" value="AreA_GATA"/>
</dbReference>
<reference evidence="4 5" key="1">
    <citation type="journal article" date="2018" name="Nat. Ecol. Evol.">
        <title>Pezizomycetes genomes reveal the molecular basis of ectomycorrhizal truffle lifestyle.</title>
        <authorList>
            <person name="Murat C."/>
            <person name="Payen T."/>
            <person name="Noel B."/>
            <person name="Kuo A."/>
            <person name="Morin E."/>
            <person name="Chen J."/>
            <person name="Kohler A."/>
            <person name="Krizsan K."/>
            <person name="Balestrini R."/>
            <person name="Da Silva C."/>
            <person name="Montanini B."/>
            <person name="Hainaut M."/>
            <person name="Levati E."/>
            <person name="Barry K.W."/>
            <person name="Belfiori B."/>
            <person name="Cichocki N."/>
            <person name="Clum A."/>
            <person name="Dockter R.B."/>
            <person name="Fauchery L."/>
            <person name="Guy J."/>
            <person name="Iotti M."/>
            <person name="Le Tacon F."/>
            <person name="Lindquist E.A."/>
            <person name="Lipzen A."/>
            <person name="Malagnac F."/>
            <person name="Mello A."/>
            <person name="Molinier V."/>
            <person name="Miyauchi S."/>
            <person name="Poulain J."/>
            <person name="Riccioni C."/>
            <person name="Rubini A."/>
            <person name="Sitrit Y."/>
            <person name="Splivallo R."/>
            <person name="Traeger S."/>
            <person name="Wang M."/>
            <person name="Zifcakova L."/>
            <person name="Wipf D."/>
            <person name="Zambonelli A."/>
            <person name="Paolocci F."/>
            <person name="Nowrousian M."/>
            <person name="Ottonello S."/>
            <person name="Baldrian P."/>
            <person name="Spatafora J.W."/>
            <person name="Henrissat B."/>
            <person name="Nagy L.G."/>
            <person name="Aury J.M."/>
            <person name="Wincker P."/>
            <person name="Grigoriev I.V."/>
            <person name="Bonfante P."/>
            <person name="Martin F.M."/>
        </authorList>
    </citation>
    <scope>NUCLEOTIDE SEQUENCE [LARGE SCALE GENOMIC DNA]</scope>
    <source>
        <strain evidence="4 5">ATCC MYA-4762</strain>
    </source>
</reference>
<gene>
    <name evidence="4" type="ORF">L211DRAFT_22085</name>
</gene>
<proteinExistence type="predicted"/>
<evidence type="ECO:0000313" key="5">
    <source>
        <dbReference type="Proteomes" id="UP000267821"/>
    </source>
</evidence>
<feature type="compositionally biased region" description="Acidic residues" evidence="1">
    <location>
        <begin position="273"/>
        <end position="298"/>
    </location>
</feature>